<proteinExistence type="predicted"/>
<accession>X1HZH2</accession>
<comment type="caution">
    <text evidence="1">The sequence shown here is derived from an EMBL/GenBank/DDBJ whole genome shotgun (WGS) entry which is preliminary data.</text>
</comment>
<dbReference type="EMBL" id="BARU01027617">
    <property type="protein sequence ID" value="GAH75526.1"/>
    <property type="molecule type" value="Genomic_DNA"/>
</dbReference>
<gene>
    <name evidence="1" type="ORF">S03H2_44192</name>
</gene>
<evidence type="ECO:0000313" key="1">
    <source>
        <dbReference type="EMBL" id="GAH75526.1"/>
    </source>
</evidence>
<protein>
    <submittedName>
        <fullName evidence="1">Uncharacterized protein</fullName>
    </submittedName>
</protein>
<dbReference type="AlphaFoldDB" id="X1HZH2"/>
<reference evidence="1" key="1">
    <citation type="journal article" date="2014" name="Front. Microbiol.">
        <title>High frequency of phylogenetically diverse reductive dehalogenase-homologous genes in deep subseafloor sedimentary metagenomes.</title>
        <authorList>
            <person name="Kawai M."/>
            <person name="Futagami T."/>
            <person name="Toyoda A."/>
            <person name="Takaki Y."/>
            <person name="Nishi S."/>
            <person name="Hori S."/>
            <person name="Arai W."/>
            <person name="Tsubouchi T."/>
            <person name="Morono Y."/>
            <person name="Uchiyama I."/>
            <person name="Ito T."/>
            <person name="Fujiyama A."/>
            <person name="Inagaki F."/>
            <person name="Takami H."/>
        </authorList>
    </citation>
    <scope>NUCLEOTIDE SEQUENCE</scope>
    <source>
        <strain evidence="1">Expedition CK06-06</strain>
    </source>
</reference>
<feature type="non-terminal residue" evidence="1">
    <location>
        <position position="1"/>
    </location>
</feature>
<name>X1HZH2_9ZZZZ</name>
<organism evidence="1">
    <name type="scientific">marine sediment metagenome</name>
    <dbReference type="NCBI Taxonomy" id="412755"/>
    <lineage>
        <taxon>unclassified sequences</taxon>
        <taxon>metagenomes</taxon>
        <taxon>ecological metagenomes</taxon>
    </lineage>
</organism>
<sequence length="40" mass="4824">KRFHDEAFDKFIDGQYAGSYEEKVIAEFDKYLPETPPWKK</sequence>